<dbReference type="EC" id="6.3.4.15" evidence="4"/>
<dbReference type="CDD" id="cd16442">
    <property type="entry name" value="BPL"/>
    <property type="match status" value="1"/>
</dbReference>
<evidence type="ECO:0000259" key="2">
    <source>
        <dbReference type="PROSITE" id="PS51733"/>
    </source>
</evidence>
<name>A0A7D7LLL0_9FLAO</name>
<dbReference type="SUPFAM" id="SSF55681">
    <property type="entry name" value="Class II aaRS and biotin synthetases"/>
    <property type="match status" value="1"/>
</dbReference>
<dbReference type="Gene3D" id="3.30.930.10">
    <property type="entry name" value="Bira Bifunctional Protein, Domain 2"/>
    <property type="match status" value="1"/>
</dbReference>
<evidence type="ECO:0000313" key="5">
    <source>
        <dbReference type="Proteomes" id="UP000515349"/>
    </source>
</evidence>
<dbReference type="AlphaFoldDB" id="A0A7D7LLL0"/>
<feature type="domain" description="BPL/LPL catalytic" evidence="2">
    <location>
        <begin position="1"/>
        <end position="175"/>
    </location>
</feature>
<evidence type="ECO:0000313" key="6">
    <source>
        <dbReference type="Proteomes" id="UP000539710"/>
    </source>
</evidence>
<dbReference type="Proteomes" id="UP000539710">
    <property type="component" value="Unassembled WGS sequence"/>
</dbReference>
<dbReference type="InterPro" id="IPR045864">
    <property type="entry name" value="aa-tRNA-synth_II/BPL/LPL"/>
</dbReference>
<evidence type="ECO:0000256" key="1">
    <source>
        <dbReference type="ARBA" id="ARBA00022598"/>
    </source>
</evidence>
<dbReference type="EMBL" id="JACEUX010000002">
    <property type="protein sequence ID" value="MBA5246958.1"/>
    <property type="molecule type" value="Genomic_DNA"/>
</dbReference>
<dbReference type="PANTHER" id="PTHR12835:SF5">
    <property type="entry name" value="BIOTIN--PROTEIN LIGASE"/>
    <property type="match status" value="1"/>
</dbReference>
<dbReference type="Pfam" id="PF03099">
    <property type="entry name" value="BPL_LplA_LipB"/>
    <property type="match status" value="1"/>
</dbReference>
<dbReference type="EMBL" id="CP059472">
    <property type="protein sequence ID" value="QMS97704.1"/>
    <property type="molecule type" value="Genomic_DNA"/>
</dbReference>
<keyword evidence="6" id="KW-1185">Reference proteome</keyword>
<dbReference type="PANTHER" id="PTHR12835">
    <property type="entry name" value="BIOTIN PROTEIN LIGASE"/>
    <property type="match status" value="1"/>
</dbReference>
<dbReference type="NCBIfam" id="TIGR00121">
    <property type="entry name" value="birA_ligase"/>
    <property type="match status" value="1"/>
</dbReference>
<dbReference type="GO" id="GO:0004077">
    <property type="term" value="F:biotin--[biotin carboxyl-carrier protein] ligase activity"/>
    <property type="evidence" value="ECO:0007669"/>
    <property type="project" value="UniProtKB-EC"/>
</dbReference>
<reference evidence="4 5" key="1">
    <citation type="submission" date="2020-07" db="EMBL/GenBank/DDBJ databases">
        <title>Chryseobacterium sp.cx-624.</title>
        <authorList>
            <person name="Yang C."/>
        </authorList>
    </citation>
    <scope>NUCLEOTIDE SEQUENCE [LARGE SCALE GENOMIC DNA]</scope>
    <source>
        <strain evidence="4">Cx-624</strain>
        <strain evidence="5">cx-624</strain>
    </source>
</reference>
<dbReference type="InterPro" id="IPR004143">
    <property type="entry name" value="BPL_LPL_catalytic"/>
</dbReference>
<dbReference type="KEGG" id="cbau:H1R16_08205"/>
<proteinExistence type="predicted"/>
<reference evidence="6" key="2">
    <citation type="submission" date="2020-07" db="EMBL/GenBank/DDBJ databases">
        <title>Flavobacterium sp. xlx-214.</title>
        <authorList>
            <person name="Yang C."/>
        </authorList>
    </citation>
    <scope>NUCLEOTIDE SEQUENCE [LARGE SCALE GENOMIC DNA]</scope>
    <source>
        <strain evidence="6">CX-624</strain>
    </source>
</reference>
<dbReference type="InterPro" id="IPR004408">
    <property type="entry name" value="Biotin_CoA_COase_ligase"/>
</dbReference>
<organism evidence="4 5">
    <name type="scientific">Marnyiella aurantia</name>
    <dbReference type="NCBI Taxonomy" id="2758037"/>
    <lineage>
        <taxon>Bacteria</taxon>
        <taxon>Pseudomonadati</taxon>
        <taxon>Bacteroidota</taxon>
        <taxon>Flavobacteriia</taxon>
        <taxon>Flavobacteriales</taxon>
        <taxon>Weeksellaceae</taxon>
        <taxon>Marnyiella</taxon>
    </lineage>
</organism>
<accession>A0A7D7LLL0</accession>
<dbReference type="GO" id="GO:0005737">
    <property type="term" value="C:cytoplasm"/>
    <property type="evidence" value="ECO:0007669"/>
    <property type="project" value="TreeGrafter"/>
</dbReference>
<keyword evidence="1 4" id="KW-0436">Ligase</keyword>
<reference evidence="3" key="3">
    <citation type="submission" date="2020-07" db="EMBL/GenBank/DDBJ databases">
        <authorList>
            <person name="Yang C."/>
        </authorList>
    </citation>
    <scope>NUCLEOTIDE SEQUENCE</scope>
    <source>
        <strain evidence="3">Cx-624</strain>
    </source>
</reference>
<dbReference type="RefSeq" id="WP_181887061.1">
    <property type="nucleotide sequence ID" value="NZ_CP059472.1"/>
</dbReference>
<protein>
    <submittedName>
        <fullName evidence="4">Biotin--[acetyl-CoA-carboxylase] ligase</fullName>
        <ecNumber evidence="4">6.3.4.15</ecNumber>
    </submittedName>
</protein>
<dbReference type="PROSITE" id="PS51733">
    <property type="entry name" value="BPL_LPL_CATALYTIC"/>
    <property type="match status" value="1"/>
</dbReference>
<evidence type="ECO:0000313" key="4">
    <source>
        <dbReference type="EMBL" id="QMS97704.1"/>
    </source>
</evidence>
<dbReference type="Proteomes" id="UP000515349">
    <property type="component" value="Chromosome"/>
</dbReference>
<gene>
    <name evidence="4" type="ORF">H1R16_08205</name>
    <name evidence="3" type="ORF">H2507_07235</name>
</gene>
<evidence type="ECO:0000313" key="3">
    <source>
        <dbReference type="EMBL" id="MBA5246958.1"/>
    </source>
</evidence>
<sequence length="238" mass="27159">MTTLIYLKECGSTNDEILKYIHAGSNHFSGVYTFNQTNGRGQYGNGWKTSECKNIALTVAIPENYVKTSDSLFNFYTALAVREFAANLTKHEVRIKWPNDLIIGNKKVCGMLIEKKKVLHHQYYIVGIGINVQQENFEDLPRAGSLLTQTGIPFPLTETAEALYNFLICKAKDNPTGQDVLQCYNTFLYRKKEVAVFKKNNSSQNGMISHADELGNIWIELEHDGLQKFYHKEIEMLY</sequence>